<reference evidence="1 2" key="1">
    <citation type="submission" date="2017-07" db="EMBL/GenBank/DDBJ databases">
        <title>Recovery of genomes from metagenomes via a dereplication, aggregation, and scoring strategy.</title>
        <authorList>
            <person name="Sieber C.M."/>
            <person name="Probst A.J."/>
            <person name="Sharrar A."/>
            <person name="Thomas B.C."/>
            <person name="Hess M."/>
            <person name="Tringe S.G."/>
            <person name="Banfield J.F."/>
        </authorList>
    </citation>
    <scope>NUCLEOTIDE SEQUENCE [LARGE SCALE GENOMIC DNA]</scope>
    <source>
        <strain evidence="1">JGI_Cruoil_03_51_56</strain>
    </source>
</reference>
<dbReference type="AlphaFoldDB" id="A0A235BU05"/>
<accession>A0A235BU05</accession>
<dbReference type="EMBL" id="NOZP01000095">
    <property type="protein sequence ID" value="OYD15519.1"/>
    <property type="molecule type" value="Genomic_DNA"/>
</dbReference>
<organism evidence="1 2">
    <name type="scientific">candidate division WOR-3 bacterium JGI_Cruoil_03_51_56</name>
    <dbReference type="NCBI Taxonomy" id="1973747"/>
    <lineage>
        <taxon>Bacteria</taxon>
        <taxon>Bacteria division WOR-3</taxon>
    </lineage>
</organism>
<protein>
    <recommendedName>
        <fullName evidence="3">Outer membrane protein beta-barrel domain-containing protein</fullName>
    </recommendedName>
</protein>
<gene>
    <name evidence="1" type="ORF">CH330_05460</name>
</gene>
<comment type="caution">
    <text evidence="1">The sequence shown here is derived from an EMBL/GenBank/DDBJ whole genome shotgun (WGS) entry which is preliminary data.</text>
</comment>
<proteinExistence type="predicted"/>
<evidence type="ECO:0000313" key="2">
    <source>
        <dbReference type="Proteomes" id="UP000215559"/>
    </source>
</evidence>
<dbReference type="Proteomes" id="UP000215559">
    <property type="component" value="Unassembled WGS sequence"/>
</dbReference>
<evidence type="ECO:0008006" key="3">
    <source>
        <dbReference type="Google" id="ProtNLM"/>
    </source>
</evidence>
<evidence type="ECO:0000313" key="1">
    <source>
        <dbReference type="EMBL" id="OYD15519.1"/>
    </source>
</evidence>
<name>A0A235BU05_UNCW3</name>
<sequence>MNLLFIVLILAGFDFGGRIAAVYPVGGFGRFHSSSALVGGNIGYSTGPVRLESGYGYTSLPGHQVSPYLLSFHQLSLSSGYDFAHWADWGFEATAGLGYLFARRDYGRAREKGKAGSGELGVYFFQHTGKSRLSVGLVHTLVFERDGTSGIAINQFFQIRAGVAYVP</sequence>